<accession>A0A0K2LC44</accession>
<dbReference type="Gene3D" id="2.70.98.10">
    <property type="match status" value="1"/>
</dbReference>
<dbReference type="CDD" id="cd09024">
    <property type="entry name" value="Aldose_epim_lacX"/>
    <property type="match status" value="1"/>
</dbReference>
<proteinExistence type="predicted"/>
<dbReference type="PANTHER" id="PTHR11122:SF13">
    <property type="entry name" value="GLUCOSE-6-PHOSPHATE 1-EPIMERASE"/>
    <property type="match status" value="1"/>
</dbReference>
<dbReference type="Proteomes" id="UP000061546">
    <property type="component" value="Chromosome"/>
</dbReference>
<dbReference type="PANTHER" id="PTHR11122">
    <property type="entry name" value="APOSPORY-ASSOCIATED PROTEIN C-RELATED"/>
    <property type="match status" value="1"/>
</dbReference>
<organism evidence="1 2">
    <name type="scientific">Companilactobacillus heilongjiangensis</name>
    <dbReference type="NCBI Taxonomy" id="1074467"/>
    <lineage>
        <taxon>Bacteria</taxon>
        <taxon>Bacillati</taxon>
        <taxon>Bacillota</taxon>
        <taxon>Bacilli</taxon>
        <taxon>Lactobacillales</taxon>
        <taxon>Lactobacillaceae</taxon>
        <taxon>Companilactobacillus</taxon>
    </lineage>
</organism>
<gene>
    <name evidence="1" type="ORF">JP39_05570</name>
</gene>
<dbReference type="STRING" id="1074467.JP39_05570"/>
<protein>
    <submittedName>
        <fullName evidence="1">Aldose epimerase</fullName>
    </submittedName>
</protein>
<dbReference type="InterPro" id="IPR008183">
    <property type="entry name" value="Aldose_1/G6P_1-epimerase"/>
</dbReference>
<dbReference type="GO" id="GO:0005975">
    <property type="term" value="P:carbohydrate metabolic process"/>
    <property type="evidence" value="ECO:0007669"/>
    <property type="project" value="InterPro"/>
</dbReference>
<dbReference type="SUPFAM" id="SSF74650">
    <property type="entry name" value="Galactose mutarotase-like"/>
    <property type="match status" value="1"/>
</dbReference>
<dbReference type="GO" id="GO:0030246">
    <property type="term" value="F:carbohydrate binding"/>
    <property type="evidence" value="ECO:0007669"/>
    <property type="project" value="InterPro"/>
</dbReference>
<dbReference type="EMBL" id="CP012559">
    <property type="protein sequence ID" value="ALB28871.1"/>
    <property type="molecule type" value="Genomic_DNA"/>
</dbReference>
<sequence>MTVYQLKNDFLTLKVNSLGAEMNSIKNNEDSEFIWQADPKVWGRHAPVLFPIVGRLKDDHYFVDDKEYKMTQHGFARDQEFALDSQTDSKLVLSLTTSEASLAKYPYHFKLRIVYQLVKDTVQISYLVDSMEESEDMYFSIGAHPGFEVPFDKGLNFEDYKVTVDPAETRTHIPIDNHLVNLNGETKVENQNFPMTRDYFVDDAVVYRLNEPAEVTIASDKSDHKLTLDTGNAKFFGMWSTYPDENGKFMCIEPWWGLADKTDSDNNLKNKYAINKLAPKEQFEAYFSISVK</sequence>
<evidence type="ECO:0000313" key="2">
    <source>
        <dbReference type="Proteomes" id="UP000061546"/>
    </source>
</evidence>
<reference evidence="1 2" key="1">
    <citation type="submission" date="2015-08" db="EMBL/GenBank/DDBJ databases">
        <title>Genomic sequence of Lactobacillus heilongjiangensis DSM 28069, isolated from Chinese traditional pickle.</title>
        <authorList>
            <person name="Jiang X."/>
            <person name="Zheng B."/>
            <person name="Cheng H."/>
        </authorList>
    </citation>
    <scope>NUCLEOTIDE SEQUENCE [LARGE SCALE GENOMIC DNA]</scope>
    <source>
        <strain evidence="1 2">DSM 28069</strain>
    </source>
</reference>
<dbReference type="GO" id="GO:0016853">
    <property type="term" value="F:isomerase activity"/>
    <property type="evidence" value="ECO:0007669"/>
    <property type="project" value="InterPro"/>
</dbReference>
<dbReference type="RefSeq" id="WP_041501626.1">
    <property type="nucleotide sequence ID" value="NZ_BJDV01000013.1"/>
</dbReference>
<evidence type="ECO:0000313" key="1">
    <source>
        <dbReference type="EMBL" id="ALB28871.1"/>
    </source>
</evidence>
<dbReference type="InterPro" id="IPR014718">
    <property type="entry name" value="GH-type_carb-bd"/>
</dbReference>
<dbReference type="Pfam" id="PF01263">
    <property type="entry name" value="Aldose_epim"/>
    <property type="match status" value="1"/>
</dbReference>
<dbReference type="InterPro" id="IPR037481">
    <property type="entry name" value="LacX"/>
</dbReference>
<name>A0A0K2LC44_9LACO</name>
<dbReference type="AlphaFoldDB" id="A0A0K2LC44"/>
<dbReference type="OrthoDB" id="9795355at2"/>
<keyword evidence="2" id="KW-1185">Reference proteome</keyword>
<dbReference type="KEGG" id="lhi:JP39_05570"/>
<dbReference type="InterPro" id="IPR011013">
    <property type="entry name" value="Gal_mutarotase_sf_dom"/>
</dbReference>